<dbReference type="EMBL" id="JBHTKJ010000007">
    <property type="protein sequence ID" value="MFD1037261.1"/>
    <property type="molecule type" value="Genomic_DNA"/>
</dbReference>
<dbReference type="InterPro" id="IPR013324">
    <property type="entry name" value="RNA_pol_sigma_r3/r4-like"/>
</dbReference>
<proteinExistence type="predicted"/>
<organism evidence="1 2">
    <name type="scientific">Virgibacillus byunsanensis</name>
    <dbReference type="NCBI Taxonomy" id="570945"/>
    <lineage>
        <taxon>Bacteria</taxon>
        <taxon>Bacillati</taxon>
        <taxon>Bacillota</taxon>
        <taxon>Bacilli</taxon>
        <taxon>Bacillales</taxon>
        <taxon>Bacillaceae</taxon>
        <taxon>Virgibacillus</taxon>
    </lineage>
</organism>
<accession>A0ABW3LFV0</accession>
<name>A0ABW3LFV0_9BACI</name>
<reference evidence="2" key="1">
    <citation type="journal article" date="2019" name="Int. J. Syst. Evol. Microbiol.">
        <title>The Global Catalogue of Microorganisms (GCM) 10K type strain sequencing project: providing services to taxonomists for standard genome sequencing and annotation.</title>
        <authorList>
            <consortium name="The Broad Institute Genomics Platform"/>
            <consortium name="The Broad Institute Genome Sequencing Center for Infectious Disease"/>
            <person name="Wu L."/>
            <person name="Ma J."/>
        </authorList>
    </citation>
    <scope>NUCLEOTIDE SEQUENCE [LARGE SCALE GENOMIC DNA]</scope>
    <source>
        <strain evidence="2">CCUG 56754</strain>
    </source>
</reference>
<dbReference type="RefSeq" id="WP_390359166.1">
    <property type="nucleotide sequence ID" value="NZ_JBHTKJ010000007.1"/>
</dbReference>
<keyword evidence="2" id="KW-1185">Reference proteome</keyword>
<comment type="caution">
    <text evidence="1">The sequence shown here is derived from an EMBL/GenBank/DDBJ whole genome shotgun (WGS) entry which is preliminary data.</text>
</comment>
<protein>
    <submittedName>
        <fullName evidence="1">Uncharacterized protein</fullName>
    </submittedName>
</protein>
<evidence type="ECO:0000313" key="2">
    <source>
        <dbReference type="Proteomes" id="UP001597040"/>
    </source>
</evidence>
<dbReference type="SUPFAM" id="SSF88659">
    <property type="entry name" value="Sigma3 and sigma4 domains of RNA polymerase sigma factors"/>
    <property type="match status" value="1"/>
</dbReference>
<evidence type="ECO:0000313" key="1">
    <source>
        <dbReference type="EMBL" id="MFD1037261.1"/>
    </source>
</evidence>
<sequence length="49" mass="5698">MDTILYHRNRPLKDIAQQEGVTINAVKSWGRQVNLKLKDEAEYLAMPNK</sequence>
<dbReference type="Proteomes" id="UP001597040">
    <property type="component" value="Unassembled WGS sequence"/>
</dbReference>
<gene>
    <name evidence="1" type="ORF">ACFQ3N_02330</name>
</gene>